<dbReference type="PROSITE" id="PS51352">
    <property type="entry name" value="THIOREDOXIN_2"/>
    <property type="match status" value="1"/>
</dbReference>
<dbReference type="Proteomes" id="UP000315003">
    <property type="component" value="Chromosome"/>
</dbReference>
<dbReference type="InterPro" id="IPR013766">
    <property type="entry name" value="Thioredoxin_domain"/>
</dbReference>
<feature type="domain" description="Thioredoxin" evidence="2">
    <location>
        <begin position="488"/>
        <end position="650"/>
    </location>
</feature>
<evidence type="ECO:0000313" key="3">
    <source>
        <dbReference type="EMBL" id="QDT62070.1"/>
    </source>
</evidence>
<dbReference type="AlphaFoldDB" id="A0A517T127"/>
<dbReference type="Gene3D" id="1.25.40.10">
    <property type="entry name" value="Tetratricopeptide repeat domain"/>
    <property type="match status" value="1"/>
</dbReference>
<dbReference type="CDD" id="cd02966">
    <property type="entry name" value="TlpA_like_family"/>
    <property type="match status" value="1"/>
</dbReference>
<protein>
    <submittedName>
        <fullName evidence="3">Thiol-disulfide oxidoreductase ResA</fullName>
    </submittedName>
</protein>
<keyword evidence="4" id="KW-1185">Reference proteome</keyword>
<reference evidence="3 4" key="1">
    <citation type="submission" date="2019-02" db="EMBL/GenBank/DDBJ databases">
        <title>Deep-cultivation of Planctomycetes and their phenomic and genomic characterization uncovers novel biology.</title>
        <authorList>
            <person name="Wiegand S."/>
            <person name="Jogler M."/>
            <person name="Boedeker C."/>
            <person name="Pinto D."/>
            <person name="Vollmers J."/>
            <person name="Rivas-Marin E."/>
            <person name="Kohn T."/>
            <person name="Peeters S.H."/>
            <person name="Heuer A."/>
            <person name="Rast P."/>
            <person name="Oberbeckmann S."/>
            <person name="Bunk B."/>
            <person name="Jeske O."/>
            <person name="Meyerdierks A."/>
            <person name="Storesund J.E."/>
            <person name="Kallscheuer N."/>
            <person name="Luecker S."/>
            <person name="Lage O.M."/>
            <person name="Pohl T."/>
            <person name="Merkel B.J."/>
            <person name="Hornburger P."/>
            <person name="Mueller R.-W."/>
            <person name="Bruemmer F."/>
            <person name="Labrenz M."/>
            <person name="Spormann A.M."/>
            <person name="Op den Camp H."/>
            <person name="Overmann J."/>
            <person name="Amann R."/>
            <person name="Jetten M.S.M."/>
            <person name="Mascher T."/>
            <person name="Medema M.H."/>
            <person name="Devos D.P."/>
            <person name="Kaster A.-K."/>
            <person name="Ovreas L."/>
            <person name="Rohde M."/>
            <person name="Galperin M.Y."/>
            <person name="Jogler C."/>
        </authorList>
    </citation>
    <scope>NUCLEOTIDE SEQUENCE [LARGE SCALE GENOMIC DNA]</scope>
    <source>
        <strain evidence="3 4">SV_7m_r</strain>
    </source>
</reference>
<organism evidence="3 4">
    <name type="scientific">Stieleria bergensis</name>
    <dbReference type="NCBI Taxonomy" id="2528025"/>
    <lineage>
        <taxon>Bacteria</taxon>
        <taxon>Pseudomonadati</taxon>
        <taxon>Planctomycetota</taxon>
        <taxon>Planctomycetia</taxon>
        <taxon>Pirellulales</taxon>
        <taxon>Pirellulaceae</taxon>
        <taxon>Stieleria</taxon>
    </lineage>
</organism>
<dbReference type="SUPFAM" id="SSF52833">
    <property type="entry name" value="Thioredoxin-like"/>
    <property type="match status" value="1"/>
</dbReference>
<name>A0A517T127_9BACT</name>
<dbReference type="InterPro" id="IPR050553">
    <property type="entry name" value="Thioredoxin_ResA/DsbE_sf"/>
</dbReference>
<dbReference type="PANTHER" id="PTHR42852">
    <property type="entry name" value="THIOL:DISULFIDE INTERCHANGE PROTEIN DSBE"/>
    <property type="match status" value="1"/>
</dbReference>
<proteinExistence type="predicted"/>
<dbReference type="InterPro" id="IPR036249">
    <property type="entry name" value="Thioredoxin-like_sf"/>
</dbReference>
<evidence type="ECO:0000256" key="1">
    <source>
        <dbReference type="SAM" id="SignalP"/>
    </source>
</evidence>
<dbReference type="InterPro" id="IPR013740">
    <property type="entry name" value="Redoxin"/>
</dbReference>
<evidence type="ECO:0000259" key="2">
    <source>
        <dbReference type="PROSITE" id="PS51352"/>
    </source>
</evidence>
<dbReference type="EMBL" id="CP036272">
    <property type="protein sequence ID" value="QDT62070.1"/>
    <property type="molecule type" value="Genomic_DNA"/>
</dbReference>
<sequence precursor="true">MKDRQNRLNQSAVIKAVGGGFWKVHRVAKLVAGLGAIALGTSAMAANPTAKQALGLKPVQPGVQYAIVAADEVEQCQVVDVSEEGAKGWLVIGPDGNRLRRFLDTNNDQRIDRWSYFQYGVEVYRDVDSNYDEKADRYCWMGSQGIRVGIDTDQNGKIDRWERISAEEVSAEVVGALAANDSSRFMRLLITADELKRLGLGKEHAEKVAQSVQQARTGFAGLASGAGKLQPNAKWLQFAAPSPGVIPAGEGGATSDVIVYENVIAMLEEQGQSKELLVGTMVRVNDTWKLIGLPAVGNGEQLANASAGMFFSASAASLPTPSGAADGLQEAVEQLEELDQKMATAPAAQKAELHAERAKLVASLVRQSANEQDRESWTRQLVDTLSVAIQSGEYPGGLKQLQAVAKQIDADGRPTMAAYAQYQAIQSEYATRPAAEENFAEGQKWLTDTLTAFVKQYPKSQYAAQAMMQLALNKEFQGSEKDAVALYRQVATGFPNIDAGRKAKGAIYRMESVGRQVELAGTTIDGKSFKLSALRGRPVVLHYWATWCDQCLHDVKLLDRLKARYKNAGLTIIGVNVDSNRADAQAYLKANPVPWPQLYAEGGLEGSPLSQAFGVQTLPNMLLIDAKGVLVGHGIRASALDGAIDGATRK</sequence>
<feature type="signal peptide" evidence="1">
    <location>
        <begin position="1"/>
        <end position="45"/>
    </location>
</feature>
<dbReference type="PANTHER" id="PTHR42852:SF13">
    <property type="entry name" value="PROTEIN DIPZ"/>
    <property type="match status" value="1"/>
</dbReference>
<dbReference type="Gene3D" id="3.40.30.10">
    <property type="entry name" value="Glutaredoxin"/>
    <property type="match status" value="1"/>
</dbReference>
<dbReference type="RefSeq" id="WP_145276576.1">
    <property type="nucleotide sequence ID" value="NZ_CP036272.1"/>
</dbReference>
<dbReference type="GO" id="GO:0006950">
    <property type="term" value="P:response to stress"/>
    <property type="evidence" value="ECO:0007669"/>
    <property type="project" value="UniProtKB-ARBA"/>
</dbReference>
<dbReference type="GO" id="GO:0016491">
    <property type="term" value="F:oxidoreductase activity"/>
    <property type="evidence" value="ECO:0007669"/>
    <property type="project" value="InterPro"/>
</dbReference>
<accession>A0A517T127</accession>
<dbReference type="InterPro" id="IPR011990">
    <property type="entry name" value="TPR-like_helical_dom_sf"/>
</dbReference>
<keyword evidence="1" id="KW-0732">Signal</keyword>
<dbReference type="Pfam" id="PF08534">
    <property type="entry name" value="Redoxin"/>
    <property type="match status" value="1"/>
</dbReference>
<dbReference type="OrthoDB" id="252709at2"/>
<gene>
    <name evidence="3" type="primary">resA_3</name>
    <name evidence="3" type="ORF">SV7mr_46130</name>
</gene>
<evidence type="ECO:0000313" key="4">
    <source>
        <dbReference type="Proteomes" id="UP000315003"/>
    </source>
</evidence>
<feature type="chain" id="PRO_5021966266" evidence="1">
    <location>
        <begin position="46"/>
        <end position="650"/>
    </location>
</feature>